<dbReference type="Proteomes" id="UP001055453">
    <property type="component" value="Chromosome"/>
</dbReference>
<evidence type="ECO:0000313" key="2">
    <source>
        <dbReference type="Proteomes" id="UP001055453"/>
    </source>
</evidence>
<sequence length="81" mass="8995">MSQLEQTVPDTFVAKGLETLPNIHDRVEALAKDCATRAGAHDKDGSFPFENFIALHDAELLNLTIPREFGARVWGCQQSVR</sequence>
<dbReference type="RefSeq" id="WP_251958333.1">
    <property type="nucleotide sequence ID" value="NZ_AP025732.1"/>
</dbReference>
<reference evidence="1" key="1">
    <citation type="submission" date="2022-04" db="EMBL/GenBank/DDBJ databases">
        <title>Complete genome sequence of a cyanobacterium, Nostoc sp. SO-36, isolated in Antarctica.</title>
        <authorList>
            <person name="Kanesaki Y."/>
            <person name="Effendi D."/>
            <person name="Sakamoto T."/>
            <person name="Ohtani S."/>
            <person name="Awai K."/>
        </authorList>
    </citation>
    <scope>NUCLEOTIDE SEQUENCE</scope>
    <source>
        <strain evidence="1">SO-36</strain>
    </source>
</reference>
<proteinExistence type="predicted"/>
<evidence type="ECO:0000313" key="1">
    <source>
        <dbReference type="EMBL" id="BDI14806.1"/>
    </source>
</evidence>
<evidence type="ECO:0008006" key="3">
    <source>
        <dbReference type="Google" id="ProtNLM"/>
    </source>
</evidence>
<protein>
    <recommendedName>
        <fullName evidence="3">Acyl-CoA dehydrogenase</fullName>
    </recommendedName>
</protein>
<name>A0ABN6PUR7_NOSCO</name>
<keyword evidence="2" id="KW-1185">Reference proteome</keyword>
<gene>
    <name evidence="1" type="ORF">ANSO36C_06080</name>
</gene>
<dbReference type="Gene3D" id="1.10.540.10">
    <property type="entry name" value="Acyl-CoA dehydrogenase/oxidase, N-terminal domain"/>
    <property type="match status" value="1"/>
</dbReference>
<accession>A0ABN6PUR7</accession>
<dbReference type="InterPro" id="IPR037069">
    <property type="entry name" value="AcylCoA_DH/ox_N_sf"/>
</dbReference>
<dbReference type="EMBL" id="AP025732">
    <property type="protein sequence ID" value="BDI14806.1"/>
    <property type="molecule type" value="Genomic_DNA"/>
</dbReference>
<organism evidence="1 2">
    <name type="scientific">Nostoc cf. commune SO-36</name>
    <dbReference type="NCBI Taxonomy" id="449208"/>
    <lineage>
        <taxon>Bacteria</taxon>
        <taxon>Bacillati</taxon>
        <taxon>Cyanobacteriota</taxon>
        <taxon>Cyanophyceae</taxon>
        <taxon>Nostocales</taxon>
        <taxon>Nostocaceae</taxon>
        <taxon>Nostoc</taxon>
    </lineage>
</organism>